<feature type="compositionally biased region" description="Polar residues" evidence="1">
    <location>
        <begin position="173"/>
        <end position="182"/>
    </location>
</feature>
<dbReference type="SMART" id="SM01305">
    <property type="entry name" value="RESP18"/>
    <property type="match status" value="1"/>
</dbReference>
<dbReference type="GO" id="GO:0030141">
    <property type="term" value="C:secretory granule"/>
    <property type="evidence" value="ECO:0007669"/>
    <property type="project" value="InterPro"/>
</dbReference>
<dbReference type="EMBL" id="JAFJMO010000009">
    <property type="protein sequence ID" value="KAJ8268612.1"/>
    <property type="molecule type" value="Genomic_DNA"/>
</dbReference>
<feature type="region of interest" description="Disordered" evidence="1">
    <location>
        <begin position="116"/>
        <end position="182"/>
    </location>
</feature>
<dbReference type="OrthoDB" id="8953428at2759"/>
<dbReference type="GO" id="GO:0045202">
    <property type="term" value="C:synapse"/>
    <property type="evidence" value="ECO:0007669"/>
    <property type="project" value="TreeGrafter"/>
</dbReference>
<feature type="compositionally biased region" description="Pro residues" evidence="1">
    <location>
        <begin position="154"/>
        <end position="164"/>
    </location>
</feature>
<organism evidence="3 4">
    <name type="scientific">Conger conger</name>
    <name type="common">Conger eel</name>
    <name type="synonym">Muraena conger</name>
    <dbReference type="NCBI Taxonomy" id="82655"/>
    <lineage>
        <taxon>Eukaryota</taxon>
        <taxon>Metazoa</taxon>
        <taxon>Chordata</taxon>
        <taxon>Craniata</taxon>
        <taxon>Vertebrata</taxon>
        <taxon>Euteleostomi</taxon>
        <taxon>Actinopterygii</taxon>
        <taxon>Neopterygii</taxon>
        <taxon>Teleostei</taxon>
        <taxon>Anguilliformes</taxon>
        <taxon>Congridae</taxon>
        <taxon>Conger</taxon>
    </lineage>
</organism>
<evidence type="ECO:0000313" key="4">
    <source>
        <dbReference type="Proteomes" id="UP001152803"/>
    </source>
</evidence>
<accession>A0A9Q1DF34</accession>
<dbReference type="AlphaFoldDB" id="A0A9Q1DF34"/>
<evidence type="ECO:0000313" key="3">
    <source>
        <dbReference type="EMBL" id="KAJ8268612.1"/>
    </source>
</evidence>
<evidence type="ECO:0000256" key="2">
    <source>
        <dbReference type="SAM" id="SignalP"/>
    </source>
</evidence>
<dbReference type="Proteomes" id="UP001152803">
    <property type="component" value="Unassembled WGS sequence"/>
</dbReference>
<dbReference type="InterPro" id="IPR033522">
    <property type="entry name" value="IA-2/IA-2_beta"/>
</dbReference>
<keyword evidence="4" id="KW-1185">Reference proteome</keyword>
<dbReference type="PANTHER" id="PTHR46106">
    <property type="entry name" value="IA-2 PROTEIN TYROSINE PHOSPHATASE, ISOFORM C"/>
    <property type="match status" value="1"/>
</dbReference>
<sequence length="182" mass="20260">MNMMDSFHCVLFVVFAVHANSVAFADRRFGCLFEDELCTAYEVCSNDGVFGRCQNVPVTEVYTYDVSPSSLLRLRTLLQKLSHRGLTWEDEAAQQAISKELSKLRRVSYSLPETGRARLSGVSDSGSRKLKVQEEEELGRSMKKYLQRLGLLPQPAPPAPPPGPRTNGKMGQVSANRTHPNS</sequence>
<feature type="signal peptide" evidence="2">
    <location>
        <begin position="1"/>
        <end position="19"/>
    </location>
</feature>
<evidence type="ECO:0000256" key="1">
    <source>
        <dbReference type="SAM" id="MobiDB-lite"/>
    </source>
</evidence>
<keyword evidence="2" id="KW-0732">Signal</keyword>
<proteinExistence type="predicted"/>
<comment type="caution">
    <text evidence="3">The sequence shown here is derived from an EMBL/GenBank/DDBJ whole genome shotgun (WGS) entry which is preliminary data.</text>
</comment>
<name>A0A9Q1DF34_CONCO</name>
<gene>
    <name evidence="3" type="ORF">COCON_G00137840</name>
</gene>
<dbReference type="PANTHER" id="PTHR46106:SF5">
    <property type="entry name" value="RECEPTOR-TYPE TYROSINE-PROTEIN PHOSPHATASE N2"/>
    <property type="match status" value="1"/>
</dbReference>
<dbReference type="GO" id="GO:0035773">
    <property type="term" value="P:insulin secretion involved in cellular response to glucose stimulus"/>
    <property type="evidence" value="ECO:0007669"/>
    <property type="project" value="TreeGrafter"/>
</dbReference>
<protein>
    <submittedName>
        <fullName evidence="3">Uncharacterized protein</fullName>
    </submittedName>
</protein>
<reference evidence="3" key="1">
    <citation type="journal article" date="2023" name="Science">
        <title>Genome structures resolve the early diversification of teleost fishes.</title>
        <authorList>
            <person name="Parey E."/>
            <person name="Louis A."/>
            <person name="Montfort J."/>
            <person name="Bouchez O."/>
            <person name="Roques C."/>
            <person name="Iampietro C."/>
            <person name="Lluch J."/>
            <person name="Castinel A."/>
            <person name="Donnadieu C."/>
            <person name="Desvignes T."/>
            <person name="Floi Bucao C."/>
            <person name="Jouanno E."/>
            <person name="Wen M."/>
            <person name="Mejri S."/>
            <person name="Dirks R."/>
            <person name="Jansen H."/>
            <person name="Henkel C."/>
            <person name="Chen W.J."/>
            <person name="Zahm M."/>
            <person name="Cabau C."/>
            <person name="Klopp C."/>
            <person name="Thompson A.W."/>
            <person name="Robinson-Rechavi M."/>
            <person name="Braasch I."/>
            <person name="Lecointre G."/>
            <person name="Bobe J."/>
            <person name="Postlethwait J.H."/>
            <person name="Berthelot C."/>
            <person name="Roest Crollius H."/>
            <person name="Guiguen Y."/>
        </authorList>
    </citation>
    <scope>NUCLEOTIDE SEQUENCE</scope>
    <source>
        <strain evidence="3">Concon-B</strain>
    </source>
</reference>
<dbReference type="GO" id="GO:0051046">
    <property type="term" value="P:regulation of secretion"/>
    <property type="evidence" value="ECO:0007669"/>
    <property type="project" value="TreeGrafter"/>
</dbReference>
<feature type="chain" id="PRO_5040513062" evidence="2">
    <location>
        <begin position="20"/>
        <end position="182"/>
    </location>
</feature>